<evidence type="ECO:0000313" key="3">
    <source>
        <dbReference type="Proteomes" id="UP001237642"/>
    </source>
</evidence>
<evidence type="ECO:0000256" key="1">
    <source>
        <dbReference type="SAM" id="MobiDB-lite"/>
    </source>
</evidence>
<comment type="caution">
    <text evidence="2">The sequence shown here is derived from an EMBL/GenBank/DDBJ whole genome shotgun (WGS) entry which is preliminary data.</text>
</comment>
<sequence>MEPSSSPASSSCSISENKQPEKVEEWEDFEQALARLWSLSSALNQAKLRKLSLQDKLQSHIQVEEETLNRSNELDAMHEQLESRKLMMGNTSMHSKVVKEKVKMQEEQLGSEIKSLLVAGTALSVASKHLQEANVSLAGERGCTRLKNLQKLLRLRQQYMVSQVSLIYPVKVVVGPTREQELESYTSGSKSGDPSGLKPPDQGSLTISGLHLSLLPFTKMSFFTNKKEVQRSATALGYVAHAVLLVASYLEVPLRYSLRMGGSRSYIRDYAPSIEPIAADSASSVPFSSNSKPIEFPLFLEGQDTTRAAYAVFLLNKDLEQLLNFIGVQSLGPRHVLANLRELLKTILSPEYIDT</sequence>
<name>A0AAD8LWT8_9APIA</name>
<dbReference type="PANTHER" id="PTHR15157">
    <property type="entry name" value="UV RADIATION RESISTANCE-ASSOCIATED GENE PROTEIN"/>
    <property type="match status" value="1"/>
</dbReference>
<evidence type="ECO:0000313" key="2">
    <source>
        <dbReference type="EMBL" id="KAK1351991.1"/>
    </source>
</evidence>
<reference evidence="2" key="2">
    <citation type="submission" date="2023-05" db="EMBL/GenBank/DDBJ databases">
        <authorList>
            <person name="Schelkunov M.I."/>
        </authorList>
    </citation>
    <scope>NUCLEOTIDE SEQUENCE</scope>
    <source>
        <strain evidence="2">Hsosn_3</strain>
        <tissue evidence="2">Leaf</tissue>
    </source>
</reference>
<feature type="compositionally biased region" description="Low complexity" evidence="1">
    <location>
        <begin position="1"/>
        <end position="15"/>
    </location>
</feature>
<reference evidence="2" key="1">
    <citation type="submission" date="2023-02" db="EMBL/GenBank/DDBJ databases">
        <title>Genome of toxic invasive species Heracleum sosnowskyi carries increased number of genes despite the absence of recent whole-genome duplications.</title>
        <authorList>
            <person name="Schelkunov M."/>
            <person name="Shtratnikova V."/>
            <person name="Makarenko M."/>
            <person name="Klepikova A."/>
            <person name="Omelchenko D."/>
            <person name="Novikova G."/>
            <person name="Obukhova E."/>
            <person name="Bogdanov V."/>
            <person name="Penin A."/>
            <person name="Logacheva M."/>
        </authorList>
    </citation>
    <scope>NUCLEOTIDE SEQUENCE</scope>
    <source>
        <strain evidence="2">Hsosn_3</strain>
        <tissue evidence="2">Leaf</tissue>
    </source>
</reference>
<gene>
    <name evidence="2" type="ORF">POM88_053705</name>
</gene>
<organism evidence="2 3">
    <name type="scientific">Heracleum sosnowskyi</name>
    <dbReference type="NCBI Taxonomy" id="360622"/>
    <lineage>
        <taxon>Eukaryota</taxon>
        <taxon>Viridiplantae</taxon>
        <taxon>Streptophyta</taxon>
        <taxon>Embryophyta</taxon>
        <taxon>Tracheophyta</taxon>
        <taxon>Spermatophyta</taxon>
        <taxon>Magnoliopsida</taxon>
        <taxon>eudicotyledons</taxon>
        <taxon>Gunneridae</taxon>
        <taxon>Pentapetalae</taxon>
        <taxon>asterids</taxon>
        <taxon>campanulids</taxon>
        <taxon>Apiales</taxon>
        <taxon>Apiaceae</taxon>
        <taxon>Apioideae</taxon>
        <taxon>apioid superclade</taxon>
        <taxon>Tordylieae</taxon>
        <taxon>Tordyliinae</taxon>
        <taxon>Heracleum</taxon>
    </lineage>
</organism>
<dbReference type="AlphaFoldDB" id="A0AAD8LWT8"/>
<proteinExistence type="predicted"/>
<dbReference type="GO" id="GO:0000149">
    <property type="term" value="F:SNARE binding"/>
    <property type="evidence" value="ECO:0007669"/>
    <property type="project" value="TreeGrafter"/>
</dbReference>
<accession>A0AAD8LWT8</accession>
<protein>
    <submittedName>
        <fullName evidence="2">UV radiation resistance-associated protein</fullName>
    </submittedName>
</protein>
<dbReference type="Proteomes" id="UP001237642">
    <property type="component" value="Unassembled WGS sequence"/>
</dbReference>
<dbReference type="GO" id="GO:0000323">
    <property type="term" value="C:lytic vacuole"/>
    <property type="evidence" value="ECO:0007669"/>
    <property type="project" value="TreeGrafter"/>
</dbReference>
<dbReference type="PANTHER" id="PTHR15157:SF24">
    <property type="entry name" value="VACUOLAR PROTEIN SORTING 38"/>
    <property type="match status" value="1"/>
</dbReference>
<feature type="region of interest" description="Disordered" evidence="1">
    <location>
        <begin position="1"/>
        <end position="24"/>
    </location>
</feature>
<keyword evidence="3" id="KW-1185">Reference proteome</keyword>
<dbReference type="EMBL" id="JAUIZM010000020">
    <property type="protein sequence ID" value="KAK1351991.1"/>
    <property type="molecule type" value="Genomic_DNA"/>
</dbReference>
<dbReference type="GO" id="GO:0005768">
    <property type="term" value="C:endosome"/>
    <property type="evidence" value="ECO:0007669"/>
    <property type="project" value="TreeGrafter"/>
</dbReference>
<dbReference type="GO" id="GO:0035493">
    <property type="term" value="P:SNARE complex assembly"/>
    <property type="evidence" value="ECO:0007669"/>
    <property type="project" value="TreeGrafter"/>
</dbReference>